<evidence type="ECO:0000256" key="4">
    <source>
        <dbReference type="ARBA" id="ARBA00022692"/>
    </source>
</evidence>
<proteinExistence type="inferred from homology"/>
<comment type="subunit">
    <text evidence="9">The Tat system comprises two distinct complexes: a TatABC complex, containing multiple copies of TatA, TatB and TatC subunits, and a separate TatA complex, containing only TatA subunits. Substrates initially bind to the TatABC complex, which probably triggers association of the separate TatA complex to form the active translocon.</text>
</comment>
<comment type="subcellular location">
    <subcellularLocation>
        <location evidence="9">Cell membrane</location>
        <topology evidence="9">Single-pass membrane protein</topology>
    </subcellularLocation>
    <subcellularLocation>
        <location evidence="1">Membrane</location>
        <topology evidence="1">Single-pass membrane protein</topology>
    </subcellularLocation>
</comment>
<dbReference type="InterPro" id="IPR018448">
    <property type="entry name" value="TatB"/>
</dbReference>
<organism evidence="11 12">
    <name type="scientific">Microvirga thermotolerans</name>
    <dbReference type="NCBI Taxonomy" id="2651334"/>
    <lineage>
        <taxon>Bacteria</taxon>
        <taxon>Pseudomonadati</taxon>
        <taxon>Pseudomonadota</taxon>
        <taxon>Alphaproteobacteria</taxon>
        <taxon>Hyphomicrobiales</taxon>
        <taxon>Methylobacteriaceae</taxon>
        <taxon>Microvirga</taxon>
    </lineage>
</organism>
<evidence type="ECO:0000313" key="11">
    <source>
        <dbReference type="EMBL" id="QFU16283.1"/>
    </source>
</evidence>
<evidence type="ECO:0000313" key="12">
    <source>
        <dbReference type="Proteomes" id="UP000325614"/>
    </source>
</evidence>
<feature type="compositionally biased region" description="Polar residues" evidence="10">
    <location>
        <begin position="74"/>
        <end position="84"/>
    </location>
</feature>
<keyword evidence="6 9" id="KW-1133">Transmembrane helix</keyword>
<keyword evidence="8 9" id="KW-0472">Membrane</keyword>
<comment type="function">
    <text evidence="9">Part of the twin-arginine translocation (Tat) system that transports large folded proteins containing a characteristic twin-arginine motif in their signal peptide across membranes. Together with TatC, TatB is part of a receptor directly interacting with Tat signal peptides. TatB may form an oligomeric binding site that transiently accommodates folded Tat precursor proteins before their translocation.</text>
</comment>
<dbReference type="GO" id="GO:0008320">
    <property type="term" value="F:protein transmembrane transporter activity"/>
    <property type="evidence" value="ECO:0007669"/>
    <property type="project" value="UniProtKB-UniRule"/>
</dbReference>
<accession>A0A5P9JV24</accession>
<feature type="compositionally biased region" description="Pro residues" evidence="10">
    <location>
        <begin position="162"/>
        <end position="171"/>
    </location>
</feature>
<feature type="region of interest" description="Disordered" evidence="10">
    <location>
        <begin position="74"/>
        <end position="181"/>
    </location>
</feature>
<evidence type="ECO:0000256" key="6">
    <source>
        <dbReference type="ARBA" id="ARBA00022989"/>
    </source>
</evidence>
<evidence type="ECO:0000256" key="10">
    <source>
        <dbReference type="SAM" id="MobiDB-lite"/>
    </source>
</evidence>
<keyword evidence="5 9" id="KW-0653">Protein transport</keyword>
<dbReference type="PANTHER" id="PTHR33162">
    <property type="entry name" value="SEC-INDEPENDENT PROTEIN TRANSLOCASE PROTEIN TATA, CHLOROPLASTIC"/>
    <property type="match status" value="1"/>
</dbReference>
<dbReference type="RefSeq" id="WP_152585927.1">
    <property type="nucleotide sequence ID" value="NZ_CP045423.1"/>
</dbReference>
<keyword evidence="2 9" id="KW-0813">Transport</keyword>
<gene>
    <name evidence="9 11" type="primary">tatB</name>
    <name evidence="11" type="ORF">GDR74_08640</name>
</gene>
<evidence type="ECO:0000256" key="9">
    <source>
        <dbReference type="HAMAP-Rule" id="MF_00237"/>
    </source>
</evidence>
<reference evidence="11 12" key="1">
    <citation type="submission" date="2019-10" db="EMBL/GenBank/DDBJ databases">
        <title>Isolation, Identification of Microvirga thermotolerans HR1, a novel thermophilic bacterium and Comparative Genomics of the genus Microvirga.</title>
        <authorList>
            <person name="Li J."/>
            <person name="Zhang W."/>
            <person name="Lin M."/>
            <person name="Wang J."/>
        </authorList>
    </citation>
    <scope>NUCLEOTIDE SEQUENCE [LARGE SCALE GENOMIC DNA]</scope>
    <source>
        <strain evidence="11 12">HR1</strain>
    </source>
</reference>
<sequence>MFDMSWGEVMVIGAVALIVIGPKDLPKALRTVGQVTGKLRRMAAEFQGQFHEAMREAELDDAKRQLQGLNESVSSLNKGFNPMQTIRDELKGAVEGSPGQDKSPAETVSDATAQGRGEASPPAPVEPAVALPVPSVPPIVDPAESIAETLRKEAEAREAASQPPPAPPPVPATDKPDAKSE</sequence>
<dbReference type="InterPro" id="IPR003369">
    <property type="entry name" value="TatA/B/E"/>
</dbReference>
<dbReference type="Pfam" id="PF02416">
    <property type="entry name" value="TatA_B_E"/>
    <property type="match status" value="1"/>
</dbReference>
<keyword evidence="12" id="KW-1185">Reference proteome</keyword>
<keyword evidence="4 9" id="KW-0812">Transmembrane</keyword>
<comment type="similarity">
    <text evidence="9">Belongs to the TatB family.</text>
</comment>
<dbReference type="PRINTS" id="PR01506">
    <property type="entry name" value="TATBPROTEIN"/>
</dbReference>
<evidence type="ECO:0000256" key="8">
    <source>
        <dbReference type="ARBA" id="ARBA00023136"/>
    </source>
</evidence>
<dbReference type="KEGG" id="mico:GDR74_08640"/>
<keyword evidence="3 9" id="KW-1003">Cell membrane</keyword>
<feature type="compositionally biased region" description="Basic and acidic residues" evidence="10">
    <location>
        <begin position="149"/>
        <end position="158"/>
    </location>
</feature>
<evidence type="ECO:0000256" key="2">
    <source>
        <dbReference type="ARBA" id="ARBA00022448"/>
    </source>
</evidence>
<dbReference type="PANTHER" id="PTHR33162:SF1">
    <property type="entry name" value="SEC-INDEPENDENT PROTEIN TRANSLOCASE PROTEIN TATA, CHLOROPLASTIC"/>
    <property type="match status" value="1"/>
</dbReference>
<dbReference type="EMBL" id="CP045423">
    <property type="protein sequence ID" value="QFU16283.1"/>
    <property type="molecule type" value="Genomic_DNA"/>
</dbReference>
<dbReference type="HAMAP" id="MF_00237">
    <property type="entry name" value="TatB"/>
    <property type="match status" value="1"/>
</dbReference>
<dbReference type="Gene3D" id="1.20.5.3310">
    <property type="match status" value="1"/>
</dbReference>
<dbReference type="Proteomes" id="UP000325614">
    <property type="component" value="Chromosome"/>
</dbReference>
<protein>
    <recommendedName>
        <fullName evidence="9">Sec-independent protein translocase protein TatB</fullName>
    </recommendedName>
</protein>
<name>A0A5P9JV24_9HYPH</name>
<evidence type="ECO:0000256" key="1">
    <source>
        <dbReference type="ARBA" id="ARBA00004167"/>
    </source>
</evidence>
<dbReference type="NCBIfam" id="TIGR01410">
    <property type="entry name" value="tatB"/>
    <property type="match status" value="1"/>
</dbReference>
<dbReference type="GO" id="GO:0043953">
    <property type="term" value="P:protein transport by the Tat complex"/>
    <property type="evidence" value="ECO:0007669"/>
    <property type="project" value="UniProtKB-UniRule"/>
</dbReference>
<dbReference type="AlphaFoldDB" id="A0A5P9JV24"/>
<keyword evidence="7 9" id="KW-0811">Translocation</keyword>
<evidence type="ECO:0000256" key="5">
    <source>
        <dbReference type="ARBA" id="ARBA00022927"/>
    </source>
</evidence>
<dbReference type="GO" id="GO:0033281">
    <property type="term" value="C:TAT protein transport complex"/>
    <property type="evidence" value="ECO:0007669"/>
    <property type="project" value="UniProtKB-UniRule"/>
</dbReference>
<evidence type="ECO:0000256" key="3">
    <source>
        <dbReference type="ARBA" id="ARBA00022475"/>
    </source>
</evidence>
<evidence type="ECO:0000256" key="7">
    <source>
        <dbReference type="ARBA" id="ARBA00023010"/>
    </source>
</evidence>